<dbReference type="EMBL" id="PQFF01000420">
    <property type="protein sequence ID" value="RHZ51241.1"/>
    <property type="molecule type" value="Genomic_DNA"/>
</dbReference>
<accession>A0A397GJU0</accession>
<evidence type="ECO:0008006" key="3">
    <source>
        <dbReference type="Google" id="ProtNLM"/>
    </source>
</evidence>
<proteinExistence type="predicted"/>
<evidence type="ECO:0000313" key="2">
    <source>
        <dbReference type="Proteomes" id="UP000266861"/>
    </source>
</evidence>
<reference evidence="1 2" key="1">
    <citation type="submission" date="2018-08" db="EMBL/GenBank/DDBJ databases">
        <title>Genome and evolution of the arbuscular mycorrhizal fungus Diversispora epigaea (formerly Glomus versiforme) and its bacterial endosymbionts.</title>
        <authorList>
            <person name="Sun X."/>
            <person name="Fei Z."/>
            <person name="Harrison M."/>
        </authorList>
    </citation>
    <scope>NUCLEOTIDE SEQUENCE [LARGE SCALE GENOMIC DNA]</scope>
    <source>
        <strain evidence="1 2">IT104</strain>
    </source>
</reference>
<keyword evidence="2" id="KW-1185">Reference proteome</keyword>
<dbReference type="InterPro" id="IPR036691">
    <property type="entry name" value="Endo/exonu/phosph_ase_sf"/>
</dbReference>
<dbReference type="SUPFAM" id="SSF56219">
    <property type="entry name" value="DNase I-like"/>
    <property type="match status" value="1"/>
</dbReference>
<sequence length="455" mass="53247">MAFLQNLQQKLIELYQNFPGEISKVNVQLKPDGYLIRTPEQTISVSTENIKKKDFNPYLLDLFNADLDFDFGLYAETDLKKLLEYSDNINNPNGKRLLAYSLLETRINQLQLNITKKELQVQLTKNSTQNVIRLRTISKRAYRLLKEVDEFPIRLAEKVTPRWLFRLTKKEFEEFIQKCSHMSKLENRDIDNLINSSPIRSQSINITSIVSDPHYNSLDTINTNTINSQLYRPVDNNDILEHNNTGIWKLVTQNLRGISEDLKQQTWWDYCVNENLDIVFITKTKTTTISEKMIFSKQKMNNQTRKVNNERKMYNLWWSSVAEAHNNNLGSGVAMGDWNATPNPSIDRFPEKRKTSAESSLIQSLMYSGYIDIYRILNKDKVKFTFHQIFNNTIRSKSRIDSIWINQTYEDSIMEADIDDMTLVANSDHLCARISIDVKNYCDGLSYKKHKRLNY</sequence>
<protein>
    <recommendedName>
        <fullName evidence="3">Endonuclease/exonuclease/phosphatase domain-containing protein</fullName>
    </recommendedName>
</protein>
<organism evidence="1 2">
    <name type="scientific">Diversispora epigaea</name>
    <dbReference type="NCBI Taxonomy" id="1348612"/>
    <lineage>
        <taxon>Eukaryota</taxon>
        <taxon>Fungi</taxon>
        <taxon>Fungi incertae sedis</taxon>
        <taxon>Mucoromycota</taxon>
        <taxon>Glomeromycotina</taxon>
        <taxon>Glomeromycetes</taxon>
        <taxon>Diversisporales</taxon>
        <taxon>Diversisporaceae</taxon>
        <taxon>Diversispora</taxon>
    </lineage>
</organism>
<gene>
    <name evidence="1" type="ORF">Glove_481g65</name>
</gene>
<evidence type="ECO:0000313" key="1">
    <source>
        <dbReference type="EMBL" id="RHZ51241.1"/>
    </source>
</evidence>
<dbReference type="Proteomes" id="UP000266861">
    <property type="component" value="Unassembled WGS sequence"/>
</dbReference>
<dbReference type="AlphaFoldDB" id="A0A397GJU0"/>
<name>A0A397GJU0_9GLOM</name>
<dbReference type="Gene3D" id="3.60.10.10">
    <property type="entry name" value="Endonuclease/exonuclease/phosphatase"/>
    <property type="match status" value="1"/>
</dbReference>
<comment type="caution">
    <text evidence="1">The sequence shown here is derived from an EMBL/GenBank/DDBJ whole genome shotgun (WGS) entry which is preliminary data.</text>
</comment>
<dbReference type="OrthoDB" id="2469129at2759"/>